<dbReference type="AlphaFoldDB" id="A0A2R8C1A4"/>
<evidence type="ECO:0000313" key="5">
    <source>
        <dbReference type="Proteomes" id="UP000244912"/>
    </source>
</evidence>
<reference evidence="4 5" key="1">
    <citation type="submission" date="2018-03" db="EMBL/GenBank/DDBJ databases">
        <authorList>
            <person name="Keele B.F."/>
        </authorList>
    </citation>
    <scope>NUCLEOTIDE SEQUENCE [LARGE SCALE GENOMIC DNA]</scope>
    <source>
        <strain evidence="4 5">CECT 8504</strain>
    </source>
</reference>
<feature type="chain" id="PRO_5015309368" description="VWFA domain-containing protein" evidence="3">
    <location>
        <begin position="23"/>
        <end position="806"/>
    </location>
</feature>
<evidence type="ECO:0000313" key="4">
    <source>
        <dbReference type="EMBL" id="SPJ26198.1"/>
    </source>
</evidence>
<dbReference type="Proteomes" id="UP000244912">
    <property type="component" value="Unassembled WGS sequence"/>
</dbReference>
<protein>
    <recommendedName>
        <fullName evidence="6">VWFA domain-containing protein</fullName>
    </recommendedName>
</protein>
<keyword evidence="1" id="KW-0175">Coiled coil</keyword>
<dbReference type="Gene3D" id="3.40.50.410">
    <property type="entry name" value="von Willebrand factor, type A domain"/>
    <property type="match status" value="1"/>
</dbReference>
<accession>A0A2R8C1A4</accession>
<gene>
    <name evidence="4" type="ORF">PAA8504_04054</name>
</gene>
<name>A0A2R8C1A4_9RHOB</name>
<organism evidence="4 5">
    <name type="scientific">Palleronia abyssalis</name>
    <dbReference type="NCBI Taxonomy" id="1501240"/>
    <lineage>
        <taxon>Bacteria</taxon>
        <taxon>Pseudomonadati</taxon>
        <taxon>Pseudomonadota</taxon>
        <taxon>Alphaproteobacteria</taxon>
        <taxon>Rhodobacterales</taxon>
        <taxon>Roseobacteraceae</taxon>
        <taxon>Palleronia</taxon>
    </lineage>
</organism>
<feature type="signal peptide" evidence="3">
    <location>
        <begin position="1"/>
        <end position="22"/>
    </location>
</feature>
<evidence type="ECO:0008006" key="6">
    <source>
        <dbReference type="Google" id="ProtNLM"/>
    </source>
</evidence>
<evidence type="ECO:0000256" key="1">
    <source>
        <dbReference type="SAM" id="Coils"/>
    </source>
</evidence>
<dbReference type="OrthoDB" id="9801841at2"/>
<dbReference type="InterPro" id="IPR036465">
    <property type="entry name" value="vWFA_dom_sf"/>
</dbReference>
<keyword evidence="3" id="KW-0732">Signal</keyword>
<dbReference type="CDD" id="cd00198">
    <property type="entry name" value="vWFA"/>
    <property type="match status" value="1"/>
</dbReference>
<feature type="coiled-coil region" evidence="1">
    <location>
        <begin position="22"/>
        <end position="49"/>
    </location>
</feature>
<evidence type="ECO:0000256" key="3">
    <source>
        <dbReference type="SAM" id="SignalP"/>
    </source>
</evidence>
<proteinExistence type="predicted"/>
<keyword evidence="5" id="KW-1185">Reference proteome</keyword>
<sequence>MTRHLRIGTLVLAFAVPHVALAQGTQAALDELQDTIDAFRSNVEAAESGPFPPGSEGEARAALADLRAAMAPQETRIDQAAETRDAARSQIAAMIPSLPQSAEPAPPEPVVDPAPEPVIDPDDRVADQSGGEEDADGSAEMPTVTPQPDPAPQPTPGLPSLAALTAPLAEGDRARRVLIRPDAQMRTEDGTEQSLPAFSVHYVFHEEPGDGGALLAIGRTTRRAEGWIEAARTEDWRTMLVMSYAPRTGRDRTVFFSSEDDVFDVLEAGDGAADRIAEIHGRIEAGTHDPDRVVAIEPRLVVDSVERPYLMPVLDYRLTNTATHGDVAILQLAALNRDSSDVRDAGTQPVGQDRITVEADARDFRVGVAFVIDTTRSMGPYIDKAKTFVRSVSDGLASRGLSDRFDFALVGFRDNVEAASDVEYLRTIYRDFGGGVGDQTLFADVARMVPAAASTANWREDAFAGIDLAISDLNWGEVDTRLVFLITDASPRSVGDALASDPGMGPETIMAMAAQRNVSLFVLHMQTEEAISVSSRTEGYDDTARGAQLYSRLARTGDAAVSKYFKVRGATEEAFGQSLQLIAANVIDQLGTLSTVGQLDAPAGPALSPELAALLGGDAISVDDPSASPLIADAVAEEIFRYQTEYLGAQSGAEAPDFYRGWAADVDLANPERRALDVSVFMTRDQLSDLANRLEDIVERLNAKQLGMGDFFSSVQAQSGQAAVDPEFGTFLPAYLDDLPYGSKFINMTPSLWDALSQQGQVELLDEVQAKVASYRRIYAAQDGWLSLAGRAVGDQVYPLPLRDLP</sequence>
<feature type="compositionally biased region" description="Pro residues" evidence="2">
    <location>
        <begin position="104"/>
        <end position="118"/>
    </location>
</feature>
<feature type="region of interest" description="Disordered" evidence="2">
    <location>
        <begin position="97"/>
        <end position="158"/>
    </location>
</feature>
<dbReference type="EMBL" id="ONZF01000015">
    <property type="protein sequence ID" value="SPJ26198.1"/>
    <property type="molecule type" value="Genomic_DNA"/>
</dbReference>
<dbReference type="RefSeq" id="WP_108895906.1">
    <property type="nucleotide sequence ID" value="NZ_ONZF01000015.1"/>
</dbReference>
<dbReference type="SUPFAM" id="SSF53300">
    <property type="entry name" value="vWA-like"/>
    <property type="match status" value="1"/>
</dbReference>
<feature type="compositionally biased region" description="Pro residues" evidence="2">
    <location>
        <begin position="145"/>
        <end position="157"/>
    </location>
</feature>
<evidence type="ECO:0000256" key="2">
    <source>
        <dbReference type="SAM" id="MobiDB-lite"/>
    </source>
</evidence>